<name>A0AAE1NJD7_9EUCA</name>
<protein>
    <submittedName>
        <fullName evidence="1">Uncharacterized protein</fullName>
    </submittedName>
</protein>
<dbReference type="AlphaFoldDB" id="A0AAE1NJD7"/>
<evidence type="ECO:0000313" key="2">
    <source>
        <dbReference type="Proteomes" id="UP001292094"/>
    </source>
</evidence>
<keyword evidence="2" id="KW-1185">Reference proteome</keyword>
<evidence type="ECO:0000313" key="1">
    <source>
        <dbReference type="EMBL" id="KAK4290257.1"/>
    </source>
</evidence>
<comment type="caution">
    <text evidence="1">The sequence shown here is derived from an EMBL/GenBank/DDBJ whole genome shotgun (WGS) entry which is preliminary data.</text>
</comment>
<organism evidence="1 2">
    <name type="scientific">Petrolisthes manimaculis</name>
    <dbReference type="NCBI Taxonomy" id="1843537"/>
    <lineage>
        <taxon>Eukaryota</taxon>
        <taxon>Metazoa</taxon>
        <taxon>Ecdysozoa</taxon>
        <taxon>Arthropoda</taxon>
        <taxon>Crustacea</taxon>
        <taxon>Multicrustacea</taxon>
        <taxon>Malacostraca</taxon>
        <taxon>Eumalacostraca</taxon>
        <taxon>Eucarida</taxon>
        <taxon>Decapoda</taxon>
        <taxon>Pleocyemata</taxon>
        <taxon>Anomura</taxon>
        <taxon>Galatheoidea</taxon>
        <taxon>Porcellanidae</taxon>
        <taxon>Petrolisthes</taxon>
    </lineage>
</organism>
<gene>
    <name evidence="1" type="ORF">Pmani_036828</name>
</gene>
<reference evidence="1" key="1">
    <citation type="submission" date="2023-11" db="EMBL/GenBank/DDBJ databases">
        <title>Genome assemblies of two species of porcelain crab, Petrolisthes cinctipes and Petrolisthes manimaculis (Anomura: Porcellanidae).</title>
        <authorList>
            <person name="Angst P."/>
        </authorList>
    </citation>
    <scope>NUCLEOTIDE SEQUENCE</scope>
    <source>
        <strain evidence="1">PB745_02</strain>
        <tissue evidence="1">Gill</tissue>
    </source>
</reference>
<accession>A0AAE1NJD7</accession>
<dbReference type="Proteomes" id="UP001292094">
    <property type="component" value="Unassembled WGS sequence"/>
</dbReference>
<dbReference type="EMBL" id="JAWZYT010005550">
    <property type="protein sequence ID" value="KAK4290257.1"/>
    <property type="molecule type" value="Genomic_DNA"/>
</dbReference>
<sequence>MGDETDWWVNGVGSDNLGSSLTASARHGKKFALERNIRKRERKKLAVGHFGCACCLADPQLIADELHTVAADGRFRCNIFRKNVIFLEFDLRLRHPNSSSHNNIHNLVLEFVWGQNSPGCVGFGSVPEPQFPHKQVSH</sequence>
<proteinExistence type="predicted"/>